<gene>
    <name evidence="1" type="ORF">BDN71DRAFT_1398245</name>
</gene>
<sequence>RPSHSRHTCPVTAVVHLDTIFRGAHLIGVTGSSFLLEEFTFHYTFDPFSYFYVNKYADHHTYETAF</sequence>
<dbReference type="AlphaFoldDB" id="A0A9P5ZQ77"/>
<keyword evidence="2" id="KW-1185">Reference proteome</keyword>
<feature type="non-terminal residue" evidence="1">
    <location>
        <position position="1"/>
    </location>
</feature>
<comment type="caution">
    <text evidence="1">The sequence shown here is derived from an EMBL/GenBank/DDBJ whole genome shotgun (WGS) entry which is preliminary data.</text>
</comment>
<dbReference type="OrthoDB" id="3187773at2759"/>
<accession>A0A9P5ZQ77</accession>
<evidence type="ECO:0000313" key="1">
    <source>
        <dbReference type="EMBL" id="KAF9491522.1"/>
    </source>
</evidence>
<dbReference type="EMBL" id="MU154617">
    <property type="protein sequence ID" value="KAF9491522.1"/>
    <property type="molecule type" value="Genomic_DNA"/>
</dbReference>
<protein>
    <submittedName>
        <fullName evidence="1">Uncharacterized protein</fullName>
    </submittedName>
</protein>
<dbReference type="Proteomes" id="UP000807025">
    <property type="component" value="Unassembled WGS sequence"/>
</dbReference>
<evidence type="ECO:0000313" key="2">
    <source>
        <dbReference type="Proteomes" id="UP000807025"/>
    </source>
</evidence>
<reference evidence="1" key="1">
    <citation type="submission" date="2020-11" db="EMBL/GenBank/DDBJ databases">
        <authorList>
            <consortium name="DOE Joint Genome Institute"/>
            <person name="Ahrendt S."/>
            <person name="Riley R."/>
            <person name="Andreopoulos W."/>
            <person name="Labutti K."/>
            <person name="Pangilinan J."/>
            <person name="Ruiz-Duenas F.J."/>
            <person name="Barrasa J.M."/>
            <person name="Sanchez-Garcia M."/>
            <person name="Camarero S."/>
            <person name="Miyauchi S."/>
            <person name="Serrano A."/>
            <person name="Linde D."/>
            <person name="Babiker R."/>
            <person name="Drula E."/>
            <person name="Ayuso-Fernandez I."/>
            <person name="Pacheco R."/>
            <person name="Padilla G."/>
            <person name="Ferreira P."/>
            <person name="Barriuso J."/>
            <person name="Kellner H."/>
            <person name="Castanera R."/>
            <person name="Alfaro M."/>
            <person name="Ramirez L."/>
            <person name="Pisabarro A.G."/>
            <person name="Kuo A."/>
            <person name="Tritt A."/>
            <person name="Lipzen A."/>
            <person name="He G."/>
            <person name="Yan M."/>
            <person name="Ng V."/>
            <person name="Cullen D."/>
            <person name="Martin F."/>
            <person name="Rosso M.-N."/>
            <person name="Henrissat B."/>
            <person name="Hibbett D."/>
            <person name="Martinez A.T."/>
            <person name="Grigoriev I.V."/>
        </authorList>
    </citation>
    <scope>NUCLEOTIDE SEQUENCE</scope>
    <source>
        <strain evidence="1">ATCC 90797</strain>
    </source>
</reference>
<proteinExistence type="predicted"/>
<organism evidence="1 2">
    <name type="scientific">Pleurotus eryngii</name>
    <name type="common">Boletus of the steppes</name>
    <dbReference type="NCBI Taxonomy" id="5323"/>
    <lineage>
        <taxon>Eukaryota</taxon>
        <taxon>Fungi</taxon>
        <taxon>Dikarya</taxon>
        <taxon>Basidiomycota</taxon>
        <taxon>Agaricomycotina</taxon>
        <taxon>Agaricomycetes</taxon>
        <taxon>Agaricomycetidae</taxon>
        <taxon>Agaricales</taxon>
        <taxon>Pleurotineae</taxon>
        <taxon>Pleurotaceae</taxon>
        <taxon>Pleurotus</taxon>
    </lineage>
</organism>
<name>A0A9P5ZQ77_PLEER</name>